<feature type="compositionally biased region" description="Low complexity" evidence="1">
    <location>
        <begin position="98"/>
        <end position="121"/>
    </location>
</feature>
<protein>
    <submittedName>
        <fullName evidence="2">Uncharacterized protein</fullName>
    </submittedName>
</protein>
<gene>
    <name evidence="2" type="ORF">CINCED_3A013690</name>
</gene>
<keyword evidence="3" id="KW-1185">Reference proteome</keyword>
<name>A0A5E4MQP2_9HEMI</name>
<dbReference type="EMBL" id="CABPRJ010000953">
    <property type="protein sequence ID" value="VVC32167.1"/>
    <property type="molecule type" value="Genomic_DNA"/>
</dbReference>
<dbReference type="Proteomes" id="UP000325440">
    <property type="component" value="Unassembled WGS sequence"/>
</dbReference>
<sequence>MPITSLIAIGQGATSTSATSLCHLDAMELFLNISRPARPLFSYKFLGRGIRTSYDELPITSLIAIGQGATSTSATSLCHLDAMELFLVLKNSGCISNTSSTDSSFSSVNTTTKSTSHTPVTRQTKLAPAPGSNDVRISESIDATQAHGHVTKEMYVDGADAGLCGEIRNISVGGYLRKKKKKASTRSGADVNGI</sequence>
<feature type="region of interest" description="Disordered" evidence="1">
    <location>
        <begin position="98"/>
        <end position="132"/>
    </location>
</feature>
<reference evidence="2 3" key="1">
    <citation type="submission" date="2019-08" db="EMBL/GenBank/DDBJ databases">
        <authorList>
            <person name="Alioto T."/>
            <person name="Alioto T."/>
            <person name="Gomez Garrido J."/>
        </authorList>
    </citation>
    <scope>NUCLEOTIDE SEQUENCE [LARGE SCALE GENOMIC DNA]</scope>
</reference>
<proteinExistence type="predicted"/>
<dbReference type="AlphaFoldDB" id="A0A5E4MQP2"/>
<evidence type="ECO:0000313" key="2">
    <source>
        <dbReference type="EMBL" id="VVC32167.1"/>
    </source>
</evidence>
<accession>A0A5E4MQP2</accession>
<organism evidence="2 3">
    <name type="scientific">Cinara cedri</name>
    <dbReference type="NCBI Taxonomy" id="506608"/>
    <lineage>
        <taxon>Eukaryota</taxon>
        <taxon>Metazoa</taxon>
        <taxon>Ecdysozoa</taxon>
        <taxon>Arthropoda</taxon>
        <taxon>Hexapoda</taxon>
        <taxon>Insecta</taxon>
        <taxon>Pterygota</taxon>
        <taxon>Neoptera</taxon>
        <taxon>Paraneoptera</taxon>
        <taxon>Hemiptera</taxon>
        <taxon>Sternorrhyncha</taxon>
        <taxon>Aphidomorpha</taxon>
        <taxon>Aphidoidea</taxon>
        <taxon>Aphididae</taxon>
        <taxon>Lachninae</taxon>
        <taxon>Cinara</taxon>
    </lineage>
</organism>
<evidence type="ECO:0000256" key="1">
    <source>
        <dbReference type="SAM" id="MobiDB-lite"/>
    </source>
</evidence>
<evidence type="ECO:0000313" key="3">
    <source>
        <dbReference type="Proteomes" id="UP000325440"/>
    </source>
</evidence>